<reference evidence="20" key="3">
    <citation type="submission" date="2025-09" db="UniProtKB">
        <authorList>
            <consortium name="Ensembl"/>
        </authorList>
    </citation>
    <scope>IDENTIFICATION</scope>
</reference>
<comment type="subcellular location">
    <subcellularLocation>
        <location evidence="15">Postsynaptic cell membrane</location>
        <topology evidence="15">Multi-pass membrane protein</topology>
    </subcellularLocation>
</comment>
<reference evidence="20" key="2">
    <citation type="submission" date="2025-08" db="UniProtKB">
        <authorList>
            <consortium name="Ensembl"/>
        </authorList>
    </citation>
    <scope>IDENTIFICATION</scope>
</reference>
<keyword evidence="7 17" id="KW-0406">Ion transport</keyword>
<dbReference type="InterPro" id="IPR036734">
    <property type="entry name" value="Neur_chan_lig-bd_sf"/>
</dbReference>
<feature type="chain" id="PRO_5043096858" description="Gamma-aminobutyric acid receptor subunit gamma-2" evidence="17">
    <location>
        <begin position="27"/>
        <end position="497"/>
    </location>
</feature>
<keyword evidence="6" id="KW-0770">Synapse</keyword>
<evidence type="ECO:0000256" key="8">
    <source>
        <dbReference type="ARBA" id="ARBA00023136"/>
    </source>
</evidence>
<feature type="transmembrane region" description="Helical" evidence="17">
    <location>
        <begin position="477"/>
        <end position="496"/>
    </location>
</feature>
<feature type="disulfide bond" evidence="16">
    <location>
        <begin position="189"/>
        <end position="203"/>
    </location>
</feature>
<feature type="transmembrane region" description="Helical" evidence="17">
    <location>
        <begin position="367"/>
        <end position="389"/>
    </location>
</feature>
<dbReference type="Pfam" id="PF02932">
    <property type="entry name" value="Neur_chan_memb"/>
    <property type="match status" value="2"/>
</dbReference>
<dbReference type="InterPro" id="IPR005437">
    <property type="entry name" value="GABRG-1/4"/>
</dbReference>
<evidence type="ECO:0000256" key="13">
    <source>
        <dbReference type="ARBA" id="ARBA00023257"/>
    </source>
</evidence>
<dbReference type="GO" id="GO:0004890">
    <property type="term" value="F:GABA-A receptor activity"/>
    <property type="evidence" value="ECO:0007669"/>
    <property type="project" value="InterPro"/>
</dbReference>
<dbReference type="InterPro" id="IPR006028">
    <property type="entry name" value="GABAA/Glycine_rcpt"/>
</dbReference>
<dbReference type="Proteomes" id="UP001501920">
    <property type="component" value="Chromosome 16"/>
</dbReference>
<dbReference type="InterPro" id="IPR006202">
    <property type="entry name" value="Neur_chan_lig-bd"/>
</dbReference>
<keyword evidence="2" id="KW-1003">Cell membrane</keyword>
<evidence type="ECO:0000256" key="10">
    <source>
        <dbReference type="ARBA" id="ARBA00023173"/>
    </source>
</evidence>
<evidence type="ECO:0000256" key="11">
    <source>
        <dbReference type="ARBA" id="ARBA00023180"/>
    </source>
</evidence>
<feature type="domain" description="Neurotransmitter-gated ion-channel ligand-binding" evidence="18">
    <location>
        <begin position="66"/>
        <end position="210"/>
    </location>
</feature>
<evidence type="ECO:0000256" key="16">
    <source>
        <dbReference type="PIRSR" id="PIRSR605437-50"/>
    </source>
</evidence>
<keyword evidence="13" id="KW-0628">Postsynaptic cell membrane</keyword>
<dbReference type="GO" id="GO:0005230">
    <property type="term" value="F:extracellular ligand-gated monoatomic ion channel activity"/>
    <property type="evidence" value="ECO:0007669"/>
    <property type="project" value="InterPro"/>
</dbReference>
<feature type="domain" description="Neurotransmitter-gated ion-channel transmembrane" evidence="19">
    <location>
        <begin position="308"/>
        <end position="403"/>
    </location>
</feature>
<keyword evidence="1 17" id="KW-0813">Transport</keyword>
<dbReference type="GO" id="GO:0034707">
    <property type="term" value="C:chloride channel complex"/>
    <property type="evidence" value="ECO:0007669"/>
    <property type="project" value="UniProtKB-KW"/>
</dbReference>
<evidence type="ECO:0000256" key="1">
    <source>
        <dbReference type="ARBA" id="ARBA00022448"/>
    </source>
</evidence>
<keyword evidence="11" id="KW-0325">Glycoprotein</keyword>
<keyword evidence="21" id="KW-1185">Reference proteome</keyword>
<evidence type="ECO:0000256" key="4">
    <source>
        <dbReference type="ARBA" id="ARBA00022729"/>
    </source>
</evidence>
<evidence type="ECO:0000313" key="21">
    <source>
        <dbReference type="Proteomes" id="UP001501920"/>
    </source>
</evidence>
<evidence type="ECO:0000256" key="5">
    <source>
        <dbReference type="ARBA" id="ARBA00022989"/>
    </source>
</evidence>
<dbReference type="PROSITE" id="PS00236">
    <property type="entry name" value="NEUROTR_ION_CHANNEL"/>
    <property type="match status" value="1"/>
</dbReference>
<evidence type="ECO:0000256" key="7">
    <source>
        <dbReference type="ARBA" id="ARBA00023065"/>
    </source>
</evidence>
<dbReference type="SUPFAM" id="SSF63712">
    <property type="entry name" value="Nicotinic receptor ligand binding domain-like"/>
    <property type="match status" value="1"/>
</dbReference>
<evidence type="ECO:0000256" key="15">
    <source>
        <dbReference type="ARBA" id="ARBA00034104"/>
    </source>
</evidence>
<dbReference type="PANTHER" id="PTHR18945">
    <property type="entry name" value="NEUROTRANSMITTER GATED ION CHANNEL"/>
    <property type="match status" value="1"/>
</dbReference>
<keyword evidence="10" id="KW-0869">Chloride channel</keyword>
<proteinExistence type="inferred from homology"/>
<keyword evidence="3 17" id="KW-0812">Transmembrane</keyword>
<dbReference type="GO" id="GO:0007214">
    <property type="term" value="P:gamma-aminobutyric acid signaling pathway"/>
    <property type="evidence" value="ECO:0007669"/>
    <property type="project" value="InterPro"/>
</dbReference>
<dbReference type="PRINTS" id="PR00252">
    <property type="entry name" value="NRIONCHANNEL"/>
</dbReference>
<feature type="domain" description="Neurotransmitter-gated ion-channel transmembrane" evidence="19">
    <location>
        <begin position="408"/>
        <end position="491"/>
    </location>
</feature>
<keyword evidence="4 17" id="KW-0732">Signal</keyword>
<dbReference type="PRINTS" id="PR00253">
    <property type="entry name" value="GABAARECEPTR"/>
</dbReference>
<feature type="signal peptide" evidence="17">
    <location>
        <begin position="1"/>
        <end position="26"/>
    </location>
</feature>
<dbReference type="Pfam" id="PF02931">
    <property type="entry name" value="Neur_chan_LBD"/>
    <property type="match status" value="1"/>
</dbReference>
<name>A0AAR2K3B7_PYGNA</name>
<evidence type="ECO:0000313" key="20">
    <source>
        <dbReference type="Ensembl" id="ENSPNAP00000058750.1"/>
    </source>
</evidence>
<keyword evidence="14 17" id="KW-0407">Ion channel</keyword>
<evidence type="ECO:0000256" key="3">
    <source>
        <dbReference type="ARBA" id="ARBA00022692"/>
    </source>
</evidence>
<dbReference type="GO" id="GO:0045211">
    <property type="term" value="C:postsynaptic membrane"/>
    <property type="evidence" value="ECO:0007669"/>
    <property type="project" value="UniProtKB-SubCell"/>
</dbReference>
<evidence type="ECO:0000256" key="9">
    <source>
        <dbReference type="ARBA" id="ARBA00023157"/>
    </source>
</evidence>
<dbReference type="PRINTS" id="PR01620">
    <property type="entry name" value="GABAARGAMMA"/>
</dbReference>
<dbReference type="Gene3D" id="2.70.170.10">
    <property type="entry name" value="Neurotransmitter-gated ion-channel ligand-binding domain"/>
    <property type="match status" value="1"/>
</dbReference>
<keyword evidence="9 16" id="KW-1015">Disulfide bond</keyword>
<evidence type="ECO:0008006" key="22">
    <source>
        <dbReference type="Google" id="ProtNLM"/>
    </source>
</evidence>
<dbReference type="InterPro" id="IPR036719">
    <property type="entry name" value="Neuro-gated_channel_TM_sf"/>
</dbReference>
<evidence type="ECO:0000256" key="2">
    <source>
        <dbReference type="ARBA" id="ARBA00022475"/>
    </source>
</evidence>
<evidence type="ECO:0000259" key="18">
    <source>
        <dbReference type="Pfam" id="PF02931"/>
    </source>
</evidence>
<dbReference type="Gene3D" id="1.20.58.390">
    <property type="entry name" value="Neurotransmitter-gated ion-channel transmembrane domain"/>
    <property type="match status" value="1"/>
</dbReference>
<reference evidence="20 21" key="1">
    <citation type="submission" date="2020-10" db="EMBL/GenBank/DDBJ databases">
        <title>Pygocentrus nattereri (red-bellied piranha) genome, fPygNat1, primary haplotype.</title>
        <authorList>
            <person name="Myers G."/>
            <person name="Meyer A."/>
            <person name="Karagic N."/>
            <person name="Pippel M."/>
            <person name="Winkler S."/>
            <person name="Tracey A."/>
            <person name="Wood J."/>
            <person name="Formenti G."/>
            <person name="Howe K."/>
            <person name="Fedrigo O."/>
            <person name="Jarvis E.D."/>
        </authorList>
    </citation>
    <scope>NUCLEOTIDE SEQUENCE [LARGE SCALE GENOMIC DNA]</scope>
</reference>
<dbReference type="CDD" id="cd19054">
    <property type="entry name" value="LGIC_TM_GABAAR_gamma"/>
    <property type="match status" value="1"/>
</dbReference>
<evidence type="ECO:0000256" key="6">
    <source>
        <dbReference type="ARBA" id="ARBA00023018"/>
    </source>
</evidence>
<dbReference type="FunFam" id="2.70.170.10:FF:000003">
    <property type="entry name" value="Putative gamma-aminobutyric acid receptor subunit gamma-2"/>
    <property type="match status" value="1"/>
</dbReference>
<dbReference type="AlphaFoldDB" id="A0AAR2K3B7"/>
<evidence type="ECO:0000256" key="14">
    <source>
        <dbReference type="ARBA" id="ARBA00023303"/>
    </source>
</evidence>
<keyword evidence="8 17" id="KW-0472">Membrane</keyword>
<gene>
    <name evidence="20" type="primary">GABRG2</name>
</gene>
<organism evidence="20 21">
    <name type="scientific">Pygocentrus nattereri</name>
    <name type="common">Red-bellied piranha</name>
    <dbReference type="NCBI Taxonomy" id="42514"/>
    <lineage>
        <taxon>Eukaryota</taxon>
        <taxon>Metazoa</taxon>
        <taxon>Chordata</taxon>
        <taxon>Craniata</taxon>
        <taxon>Vertebrata</taxon>
        <taxon>Euteleostomi</taxon>
        <taxon>Actinopterygii</taxon>
        <taxon>Neopterygii</taxon>
        <taxon>Teleostei</taxon>
        <taxon>Ostariophysi</taxon>
        <taxon>Characiformes</taxon>
        <taxon>Characoidei</taxon>
        <taxon>Pygocentrus</taxon>
    </lineage>
</organism>
<dbReference type="InterPro" id="IPR006029">
    <property type="entry name" value="Neurotrans-gated_channel_TM"/>
</dbReference>
<evidence type="ECO:0000256" key="17">
    <source>
        <dbReference type="RuleBase" id="RU000687"/>
    </source>
</evidence>
<dbReference type="GO" id="GO:0005254">
    <property type="term" value="F:chloride channel activity"/>
    <property type="evidence" value="ECO:0007669"/>
    <property type="project" value="UniProtKB-KW"/>
</dbReference>
<comment type="similarity">
    <text evidence="17">Belongs to the ligand-gated ion channel (TC 1.A.9) family.</text>
</comment>
<keyword evidence="5 17" id="KW-1133">Transmembrane helix</keyword>
<dbReference type="InterPro" id="IPR018000">
    <property type="entry name" value="Neurotransmitter_ion_chnl_CS"/>
</dbReference>
<evidence type="ECO:0000256" key="12">
    <source>
        <dbReference type="ARBA" id="ARBA00023214"/>
    </source>
</evidence>
<accession>A0AAR2K3B7</accession>
<sequence length="497" mass="57387">MRSHCLFALSSLIVCIMVSKPLKSHSLTVLIILSKSDLSIQTENDDDDVTNKTWVLTSKVYESDVTHILNSLLDGYDNKLRPDIGVQPTVITTDMFVNSIGPVNAINMEYTIDIFFAQTWYDSRLRFNSTMKVLRLNSNMVGKIWIPDTFFRNSKKADAHWITTPNRMLRIWNDGRILYTLRLTIDAECQLKLYNFPMDEHSCPLEFSSCKSGHMLSIYSHLIALQKSPDFIYLLFFPADGYPKEEIVYRWKRSSVEVGDIRSWRLYQFSFVGLRNSTEIVRTVSGDYVVLTVFFELSRRMGYFTIQTYIPCTLIVVLSWVSFWINKDAVPARTSLGITTVLTMTTLSTIARKSLPKVSYVTAMDLFVSVCFIFVFAALIEYGTLHYFVSNRKPSKNKDKKKKNPAPTVDIRPRSATAIQMNNATHMQERDEEYGYECLDGKDCTSFFCCFEDCRSGAWRHGRLHIRVAKIDSYARIFFPTAFGLFNLVYWVSYLYL</sequence>
<feature type="transmembrane region" description="Helical" evidence="17">
    <location>
        <begin position="336"/>
        <end position="355"/>
    </location>
</feature>
<protein>
    <recommendedName>
        <fullName evidence="22">Gamma-aminobutyric acid receptor subunit gamma-2</fullName>
    </recommendedName>
</protein>
<dbReference type="GeneTree" id="ENSGT00940000156685"/>
<keyword evidence="12" id="KW-0868">Chloride</keyword>
<evidence type="ECO:0000259" key="19">
    <source>
        <dbReference type="Pfam" id="PF02932"/>
    </source>
</evidence>
<feature type="transmembrane region" description="Helical" evidence="17">
    <location>
        <begin position="301"/>
        <end position="324"/>
    </location>
</feature>
<dbReference type="SUPFAM" id="SSF90112">
    <property type="entry name" value="Neurotransmitter-gated ion-channel transmembrane pore"/>
    <property type="match status" value="1"/>
</dbReference>
<dbReference type="InterPro" id="IPR006201">
    <property type="entry name" value="Neur_channel"/>
</dbReference>
<dbReference type="Ensembl" id="ENSPNAT00000051049.1">
    <property type="protein sequence ID" value="ENSPNAP00000058750.1"/>
    <property type="gene ID" value="ENSPNAG00000022593.2"/>
</dbReference>
<dbReference type="InterPro" id="IPR038050">
    <property type="entry name" value="Neuro_actylchol_rec"/>
</dbReference>